<evidence type="ECO:0000313" key="1">
    <source>
        <dbReference type="EMBL" id="EJK61344.1"/>
    </source>
</evidence>
<organism evidence="1 2">
    <name type="scientific">Thalassiosira oceanica</name>
    <name type="common">Marine diatom</name>
    <dbReference type="NCBI Taxonomy" id="159749"/>
    <lineage>
        <taxon>Eukaryota</taxon>
        <taxon>Sar</taxon>
        <taxon>Stramenopiles</taxon>
        <taxon>Ochrophyta</taxon>
        <taxon>Bacillariophyta</taxon>
        <taxon>Coscinodiscophyceae</taxon>
        <taxon>Thalassiosirophycidae</taxon>
        <taxon>Thalassiosirales</taxon>
        <taxon>Thalassiosiraceae</taxon>
        <taxon>Thalassiosira</taxon>
    </lineage>
</organism>
<keyword evidence="2" id="KW-1185">Reference proteome</keyword>
<name>K0S8S8_THAOC</name>
<dbReference type="Proteomes" id="UP000266841">
    <property type="component" value="Unassembled WGS sequence"/>
</dbReference>
<protein>
    <submittedName>
        <fullName evidence="1">Uncharacterized protein</fullName>
    </submittedName>
</protein>
<evidence type="ECO:0000313" key="2">
    <source>
        <dbReference type="Proteomes" id="UP000266841"/>
    </source>
</evidence>
<proteinExistence type="predicted"/>
<dbReference type="AlphaFoldDB" id="K0S8S8"/>
<reference evidence="1 2" key="1">
    <citation type="journal article" date="2012" name="Genome Biol.">
        <title>Genome and low-iron response of an oceanic diatom adapted to chronic iron limitation.</title>
        <authorList>
            <person name="Lommer M."/>
            <person name="Specht M."/>
            <person name="Roy A.S."/>
            <person name="Kraemer L."/>
            <person name="Andreson R."/>
            <person name="Gutowska M.A."/>
            <person name="Wolf J."/>
            <person name="Bergner S.V."/>
            <person name="Schilhabel M.B."/>
            <person name="Klostermeier U.C."/>
            <person name="Beiko R.G."/>
            <person name="Rosenstiel P."/>
            <person name="Hippler M."/>
            <person name="Laroche J."/>
        </authorList>
    </citation>
    <scope>NUCLEOTIDE SEQUENCE [LARGE SCALE GENOMIC DNA]</scope>
    <source>
        <strain evidence="1 2">CCMP1005</strain>
    </source>
</reference>
<accession>K0S8S8</accession>
<comment type="caution">
    <text evidence="1">The sequence shown here is derived from an EMBL/GenBank/DDBJ whole genome shotgun (WGS) entry which is preliminary data.</text>
</comment>
<dbReference type="EMBL" id="AGNL01020120">
    <property type="protein sequence ID" value="EJK61344.1"/>
    <property type="molecule type" value="Genomic_DNA"/>
</dbReference>
<gene>
    <name evidence="1" type="ORF">THAOC_18184</name>
</gene>
<sequence>SPGSCHFIPEKPVLGARGWSAENAVAPLVLANLTAVGIRPSPPPLERLTVCAHKLATFTNLAVLLALPLVDRPVPVPRGDEIKIKRQTRDLTGQLRLGLGSARLDPPSPVVSVPAAHQMLETALGMTPVPVALDSGTLWP</sequence>
<feature type="non-terminal residue" evidence="1">
    <location>
        <position position="1"/>
    </location>
</feature>